<comment type="caution">
    <text evidence="5">The sequence shown here is derived from an EMBL/GenBank/DDBJ whole genome shotgun (WGS) entry which is preliminary data.</text>
</comment>
<evidence type="ECO:0000256" key="1">
    <source>
        <dbReference type="ARBA" id="ARBA00022729"/>
    </source>
</evidence>
<dbReference type="PANTHER" id="PTHR30069">
    <property type="entry name" value="TONB-DEPENDENT OUTER MEMBRANE RECEPTOR"/>
    <property type="match status" value="1"/>
</dbReference>
<dbReference type="Proteomes" id="UP001500713">
    <property type="component" value="Unassembled WGS sequence"/>
</dbReference>
<name>A0ABP3K7K1_9SPHN</name>
<evidence type="ECO:0000259" key="4">
    <source>
        <dbReference type="Pfam" id="PF07715"/>
    </source>
</evidence>
<dbReference type="SUPFAM" id="SSF56935">
    <property type="entry name" value="Porins"/>
    <property type="match status" value="1"/>
</dbReference>
<sequence length="697" mass="76721">MKKTCWLSFGVAACAISASFAFPSLAWAQSEIPANGNLQPRTEDGRQIYDVAQFSRFNPRTALDIVRQVPGFIIDTGNDSARGLGQADENVLINGARIAGKNNDAFTVLGRISASNVLRVEIVDGATLSISGLSGQVLNLVTSSDEATGITGNFKWRPQWRRAGNNWFAGEASISGKLGKGDFTIAVENDAFRNGAQGPERITDGLGTLLFERDEVARTRGDRPSINVSYSRTSDAGSVFNINGEYGLNHFNQQVDTLRTQPGEPDILELFTSREREWNAELSADYEFDLGGGRLKLIGLQRLEHSPTRDFFSRTFTDGTSPFINTFNRTVDEGESVLRAEYGWKTSGGTDWGFSLEGAYNFLESEAEQAGRNLDNANTKVEEKRAEFITTYGRPLSSNLTLQAAVGGEYSEISQGDLSRSFVRPKGSVALAWKPAADFDLSFKLSREVDQLDFFDFVDSVEVSNEVLTSGNVNLVPPQKWRAELEATKQLGSFGSATLTLFGEKISDIVDTVPITATTEARGNLDSADRYGLEVVSTLLLDPIGWKGAKIDIEAEAVKSSVRDPLTGRKRRIGQDDRYSYEISLRHDIPGSDWAWGAGIENFDDVGNIRLDQIADFDVLAPYSWIFIEHKDVLGLTVNANLGNLFDRGERFVRTVYGRFDDAGGFVRGRRDGPVGFVENRTRKFGLIYRLTISGSF</sequence>
<keyword evidence="1 3" id="KW-0732">Signal</keyword>
<dbReference type="Gene3D" id="2.170.130.10">
    <property type="entry name" value="TonB-dependent receptor, plug domain"/>
    <property type="match status" value="1"/>
</dbReference>
<feature type="chain" id="PRO_5045752916" evidence="3">
    <location>
        <begin position="29"/>
        <end position="697"/>
    </location>
</feature>
<dbReference type="InterPro" id="IPR037066">
    <property type="entry name" value="Plug_dom_sf"/>
</dbReference>
<keyword evidence="6" id="KW-1185">Reference proteome</keyword>
<organism evidence="5 6">
    <name type="scientific">Parasphingorhabdus litoris</name>
    <dbReference type="NCBI Taxonomy" id="394733"/>
    <lineage>
        <taxon>Bacteria</taxon>
        <taxon>Pseudomonadati</taxon>
        <taxon>Pseudomonadota</taxon>
        <taxon>Alphaproteobacteria</taxon>
        <taxon>Sphingomonadales</taxon>
        <taxon>Sphingomonadaceae</taxon>
        <taxon>Parasphingorhabdus</taxon>
    </lineage>
</organism>
<dbReference type="InterPro" id="IPR039426">
    <property type="entry name" value="TonB-dep_rcpt-like"/>
</dbReference>
<keyword evidence="5" id="KW-0675">Receptor</keyword>
<dbReference type="Pfam" id="PF07715">
    <property type="entry name" value="Plug"/>
    <property type="match status" value="1"/>
</dbReference>
<evidence type="ECO:0000256" key="2">
    <source>
        <dbReference type="SAM" id="Coils"/>
    </source>
</evidence>
<feature type="coiled-coil region" evidence="2">
    <location>
        <begin position="360"/>
        <end position="387"/>
    </location>
</feature>
<dbReference type="InterPro" id="IPR012910">
    <property type="entry name" value="Plug_dom"/>
</dbReference>
<feature type="signal peptide" evidence="3">
    <location>
        <begin position="1"/>
        <end position="28"/>
    </location>
</feature>
<protein>
    <submittedName>
        <fullName evidence="5">TonB-dependent receptor</fullName>
    </submittedName>
</protein>
<feature type="domain" description="TonB-dependent receptor plug" evidence="4">
    <location>
        <begin position="46"/>
        <end position="132"/>
    </location>
</feature>
<keyword evidence="2" id="KW-0175">Coiled coil</keyword>
<dbReference type="EMBL" id="BAAAEM010000002">
    <property type="protein sequence ID" value="GAA0473374.1"/>
    <property type="molecule type" value="Genomic_DNA"/>
</dbReference>
<dbReference type="PANTHER" id="PTHR30069:SF29">
    <property type="entry name" value="HEMOGLOBIN AND HEMOGLOBIN-HAPTOGLOBIN-BINDING PROTEIN 1-RELATED"/>
    <property type="match status" value="1"/>
</dbReference>
<evidence type="ECO:0000313" key="5">
    <source>
        <dbReference type="EMBL" id="GAA0473374.1"/>
    </source>
</evidence>
<accession>A0ABP3K7K1</accession>
<reference evidence="6" key="1">
    <citation type="journal article" date="2019" name="Int. J. Syst. Evol. Microbiol.">
        <title>The Global Catalogue of Microorganisms (GCM) 10K type strain sequencing project: providing services to taxonomists for standard genome sequencing and annotation.</title>
        <authorList>
            <consortium name="The Broad Institute Genomics Platform"/>
            <consortium name="The Broad Institute Genome Sequencing Center for Infectious Disease"/>
            <person name="Wu L."/>
            <person name="Ma J."/>
        </authorList>
    </citation>
    <scope>NUCLEOTIDE SEQUENCE [LARGE SCALE GENOMIC DNA]</scope>
    <source>
        <strain evidence="6">JCM 14162</strain>
    </source>
</reference>
<gene>
    <name evidence="5" type="ORF">GCM10009096_13350</name>
</gene>
<dbReference type="RefSeq" id="WP_229956135.1">
    <property type="nucleotide sequence ID" value="NZ_BAAAEM010000002.1"/>
</dbReference>
<evidence type="ECO:0000313" key="6">
    <source>
        <dbReference type="Proteomes" id="UP001500713"/>
    </source>
</evidence>
<evidence type="ECO:0000256" key="3">
    <source>
        <dbReference type="SAM" id="SignalP"/>
    </source>
</evidence>
<proteinExistence type="predicted"/>